<dbReference type="Gene3D" id="3.40.930.10">
    <property type="entry name" value="Mannitol-specific EII, Chain A"/>
    <property type="match status" value="1"/>
</dbReference>
<keyword evidence="6" id="KW-0418">Kinase</keyword>
<sequence>MLNDWLTEKTIQLADRVADWQAAVARVAQPLLTGGIISAGYVAAIYRRHGELGPYYVLAPGIAMPHARPEDGALALGLSLLCVKQGVVFHSVENDPVYLLVMLAAPDKHSHVKLIAELAALFADEQAVNAIRQADTIAAIAQTIAGCSVKPQTSK</sequence>
<dbReference type="Proteomes" id="UP000305202">
    <property type="component" value="Unassembled WGS sequence"/>
</dbReference>
<comment type="subcellular location">
    <subcellularLocation>
        <location evidence="1">Cytoplasm</location>
    </subcellularLocation>
</comment>
<keyword evidence="5" id="KW-0598">Phosphotransferase system</keyword>
<dbReference type="SUPFAM" id="SSF55804">
    <property type="entry name" value="Phoshotransferase/anion transport protein"/>
    <property type="match status" value="1"/>
</dbReference>
<reference evidence="8 9" key="1">
    <citation type="submission" date="2019-04" db="EMBL/GenBank/DDBJ databases">
        <authorList>
            <person name="Li M."/>
            <person name="Gao C."/>
        </authorList>
    </citation>
    <scope>NUCLEOTIDE SEQUENCE [LARGE SCALE GENOMIC DNA]</scope>
    <source>
        <strain evidence="8 9">BGMRC 2031</strain>
    </source>
</reference>
<evidence type="ECO:0000313" key="9">
    <source>
        <dbReference type="Proteomes" id="UP000305202"/>
    </source>
</evidence>
<proteinExistence type="predicted"/>
<comment type="caution">
    <text evidence="8">The sequence shown here is derived from an EMBL/GenBank/DDBJ whole genome shotgun (WGS) entry which is preliminary data.</text>
</comment>
<keyword evidence="9" id="KW-1185">Reference proteome</keyword>
<dbReference type="Pfam" id="PF00359">
    <property type="entry name" value="PTS_EIIA_2"/>
    <property type="match status" value="1"/>
</dbReference>
<evidence type="ECO:0000256" key="5">
    <source>
        <dbReference type="ARBA" id="ARBA00022683"/>
    </source>
</evidence>
<evidence type="ECO:0000259" key="7">
    <source>
        <dbReference type="PROSITE" id="PS51094"/>
    </source>
</evidence>
<evidence type="ECO:0000256" key="1">
    <source>
        <dbReference type="ARBA" id="ARBA00004496"/>
    </source>
</evidence>
<dbReference type="PROSITE" id="PS00372">
    <property type="entry name" value="PTS_EIIA_TYPE_2_HIS"/>
    <property type="match status" value="1"/>
</dbReference>
<dbReference type="RefSeq" id="WP_136992087.1">
    <property type="nucleotide sequence ID" value="NZ_SZPQ01000037.1"/>
</dbReference>
<protein>
    <submittedName>
        <fullName evidence="8">PTS sugar transporter subunit IIA</fullName>
    </submittedName>
</protein>
<evidence type="ECO:0000256" key="3">
    <source>
        <dbReference type="ARBA" id="ARBA00022490"/>
    </source>
</evidence>
<accession>A0ABY2SG59</accession>
<keyword evidence="3" id="KW-0963">Cytoplasm</keyword>
<keyword evidence="4" id="KW-0808">Transferase</keyword>
<keyword evidence="8" id="KW-0762">Sugar transport</keyword>
<dbReference type="CDD" id="cd00211">
    <property type="entry name" value="PTS_IIA_fru"/>
    <property type="match status" value="1"/>
</dbReference>
<feature type="domain" description="PTS EIIA type-2" evidence="7">
    <location>
        <begin position="4"/>
        <end position="147"/>
    </location>
</feature>
<evidence type="ECO:0000256" key="4">
    <source>
        <dbReference type="ARBA" id="ARBA00022679"/>
    </source>
</evidence>
<dbReference type="EMBL" id="SZPQ01000037">
    <property type="protein sequence ID" value="TKI03829.1"/>
    <property type="molecule type" value="Genomic_DNA"/>
</dbReference>
<dbReference type="InterPro" id="IPR016152">
    <property type="entry name" value="PTrfase/Anion_transptr"/>
</dbReference>
<keyword evidence="2" id="KW-0813">Transport</keyword>
<dbReference type="PANTHER" id="PTHR36203:SF4">
    <property type="entry name" value="MANNITOL-SPECIFIC CRYPTIC PHOSPHOTRANSFERASE ENZYME IIA COMPONENT"/>
    <property type="match status" value="1"/>
</dbReference>
<organism evidence="8 9">
    <name type="scientific">Martelella alba</name>
    <dbReference type="NCBI Taxonomy" id="2590451"/>
    <lineage>
        <taxon>Bacteria</taxon>
        <taxon>Pseudomonadati</taxon>
        <taxon>Pseudomonadota</taxon>
        <taxon>Alphaproteobacteria</taxon>
        <taxon>Hyphomicrobiales</taxon>
        <taxon>Aurantimonadaceae</taxon>
        <taxon>Martelella</taxon>
    </lineage>
</organism>
<dbReference type="PROSITE" id="PS51094">
    <property type="entry name" value="PTS_EIIA_TYPE_2"/>
    <property type="match status" value="1"/>
</dbReference>
<name>A0ABY2SG59_9HYPH</name>
<dbReference type="PANTHER" id="PTHR36203">
    <property type="entry name" value="ASCORBATE-SPECIFIC PTS SYSTEM EIIA COMPONENT"/>
    <property type="match status" value="1"/>
</dbReference>
<evidence type="ECO:0000256" key="6">
    <source>
        <dbReference type="ARBA" id="ARBA00022777"/>
    </source>
</evidence>
<dbReference type="InterPro" id="IPR051351">
    <property type="entry name" value="Ascorbate-PTS_EIIA_comp"/>
</dbReference>
<gene>
    <name evidence="8" type="ORF">FCN80_20075</name>
</gene>
<evidence type="ECO:0000256" key="2">
    <source>
        <dbReference type="ARBA" id="ARBA00022448"/>
    </source>
</evidence>
<dbReference type="InterPro" id="IPR002178">
    <property type="entry name" value="PTS_EIIA_type-2_dom"/>
</dbReference>
<evidence type="ECO:0000313" key="8">
    <source>
        <dbReference type="EMBL" id="TKI03829.1"/>
    </source>
</evidence>